<feature type="domain" description="G-protein coupled receptors family 1 profile" evidence="11">
    <location>
        <begin position="1"/>
        <end position="179"/>
    </location>
</feature>
<dbReference type="EnsemblMetazoa" id="XM_030988226">
    <property type="protein sequence ID" value="XP_030844086"/>
    <property type="gene ID" value="LOC115925073"/>
</dbReference>
<keyword evidence="4 10" id="KW-1133">Transmembrane helix</keyword>
<keyword evidence="3 10" id="KW-0812">Transmembrane</keyword>
<dbReference type="Gene3D" id="1.20.1070.10">
    <property type="entry name" value="Rhodopsin 7-helix transmembrane proteins"/>
    <property type="match status" value="1"/>
</dbReference>
<dbReference type="GO" id="GO:0005886">
    <property type="term" value="C:plasma membrane"/>
    <property type="evidence" value="ECO:0000318"/>
    <property type="project" value="GO_Central"/>
</dbReference>
<keyword evidence="7" id="KW-0675">Receptor</keyword>
<accession>A0A7M7T058</accession>
<feature type="compositionally biased region" description="Polar residues" evidence="9">
    <location>
        <begin position="98"/>
        <end position="109"/>
    </location>
</feature>
<dbReference type="GO" id="GO:0030425">
    <property type="term" value="C:dendrite"/>
    <property type="evidence" value="ECO:0000318"/>
    <property type="project" value="GO_Central"/>
</dbReference>
<evidence type="ECO:0000256" key="4">
    <source>
        <dbReference type="ARBA" id="ARBA00022989"/>
    </source>
</evidence>
<dbReference type="PROSITE" id="PS50262">
    <property type="entry name" value="G_PROTEIN_RECEP_F1_2"/>
    <property type="match status" value="1"/>
</dbReference>
<evidence type="ECO:0000256" key="3">
    <source>
        <dbReference type="ARBA" id="ARBA00022692"/>
    </source>
</evidence>
<evidence type="ECO:0000259" key="11">
    <source>
        <dbReference type="PROSITE" id="PS50262"/>
    </source>
</evidence>
<dbReference type="InParanoid" id="A0A7M7T058"/>
<dbReference type="Pfam" id="PF00001">
    <property type="entry name" value="7tm_1"/>
    <property type="match status" value="1"/>
</dbReference>
<dbReference type="GO" id="GO:0016907">
    <property type="term" value="F:G protein-coupled acetylcholine receptor activity"/>
    <property type="evidence" value="ECO:0000318"/>
    <property type="project" value="GO_Central"/>
</dbReference>
<reference evidence="13" key="1">
    <citation type="submission" date="2015-02" db="EMBL/GenBank/DDBJ databases">
        <title>Genome sequencing for Strongylocentrotus purpuratus.</title>
        <authorList>
            <person name="Murali S."/>
            <person name="Liu Y."/>
            <person name="Vee V."/>
            <person name="English A."/>
            <person name="Wang M."/>
            <person name="Skinner E."/>
            <person name="Han Y."/>
            <person name="Muzny D.M."/>
            <person name="Worley K.C."/>
            <person name="Gibbs R.A."/>
        </authorList>
    </citation>
    <scope>NUCLEOTIDE SEQUENCE</scope>
</reference>
<dbReference type="GeneID" id="115925073"/>
<feature type="transmembrane region" description="Helical" evidence="10">
    <location>
        <begin position="124"/>
        <end position="150"/>
    </location>
</feature>
<dbReference type="InterPro" id="IPR000276">
    <property type="entry name" value="GPCR_Rhodpsn"/>
</dbReference>
<organism evidence="12 13">
    <name type="scientific">Strongylocentrotus purpuratus</name>
    <name type="common">Purple sea urchin</name>
    <dbReference type="NCBI Taxonomy" id="7668"/>
    <lineage>
        <taxon>Eukaryota</taxon>
        <taxon>Metazoa</taxon>
        <taxon>Echinodermata</taxon>
        <taxon>Eleutherozoa</taxon>
        <taxon>Echinozoa</taxon>
        <taxon>Echinoidea</taxon>
        <taxon>Euechinoidea</taxon>
        <taxon>Echinacea</taxon>
        <taxon>Camarodonta</taxon>
        <taxon>Echinidea</taxon>
        <taxon>Strongylocentrotidae</taxon>
        <taxon>Strongylocentrotus</taxon>
    </lineage>
</organism>
<feature type="region of interest" description="Disordered" evidence="9">
    <location>
        <begin position="93"/>
        <end position="112"/>
    </location>
</feature>
<dbReference type="AlphaFoldDB" id="A0A7M7T058"/>
<dbReference type="RefSeq" id="XP_030844086.1">
    <property type="nucleotide sequence ID" value="XM_030988226.1"/>
</dbReference>
<evidence type="ECO:0000313" key="12">
    <source>
        <dbReference type="EnsemblMetazoa" id="XP_030844086"/>
    </source>
</evidence>
<dbReference type="GO" id="GO:0045202">
    <property type="term" value="C:synapse"/>
    <property type="evidence" value="ECO:0000318"/>
    <property type="project" value="GO_Central"/>
</dbReference>
<keyword evidence="5" id="KW-0297">G-protein coupled receptor</keyword>
<proteinExistence type="predicted"/>
<keyword evidence="8" id="KW-0807">Transducer</keyword>
<keyword evidence="2" id="KW-1003">Cell membrane</keyword>
<keyword evidence="6 10" id="KW-0472">Membrane</keyword>
<evidence type="ECO:0000313" key="13">
    <source>
        <dbReference type="Proteomes" id="UP000007110"/>
    </source>
</evidence>
<feature type="region of interest" description="Disordered" evidence="9">
    <location>
        <begin position="37"/>
        <end position="67"/>
    </location>
</feature>
<evidence type="ECO:0000256" key="9">
    <source>
        <dbReference type="SAM" id="MobiDB-lite"/>
    </source>
</evidence>
<evidence type="ECO:0000256" key="2">
    <source>
        <dbReference type="ARBA" id="ARBA00022475"/>
    </source>
</evidence>
<dbReference type="GO" id="GO:0007197">
    <property type="term" value="P:adenylate cyclase-inhibiting G protein-coupled acetylcholine receptor signaling pathway"/>
    <property type="evidence" value="ECO:0000318"/>
    <property type="project" value="GO_Central"/>
</dbReference>
<evidence type="ECO:0000256" key="7">
    <source>
        <dbReference type="ARBA" id="ARBA00023170"/>
    </source>
</evidence>
<dbReference type="InterPro" id="IPR017452">
    <property type="entry name" value="GPCR_Rhodpsn_7TM"/>
</dbReference>
<feature type="compositionally biased region" description="Basic and acidic residues" evidence="9">
    <location>
        <begin position="51"/>
        <end position="62"/>
    </location>
</feature>
<dbReference type="OMA" id="IFAICRY"/>
<evidence type="ECO:0000256" key="10">
    <source>
        <dbReference type="SAM" id="Phobius"/>
    </source>
</evidence>
<dbReference type="GO" id="GO:0007187">
    <property type="term" value="P:G protein-coupled receptor signaling pathway, coupled to cyclic nucleotide second messenger"/>
    <property type="evidence" value="ECO:0000318"/>
    <property type="project" value="GO_Central"/>
</dbReference>
<feature type="transmembrane region" description="Helical" evidence="10">
    <location>
        <begin position="6"/>
        <end position="25"/>
    </location>
</feature>
<dbReference type="PRINTS" id="PR00237">
    <property type="entry name" value="GPCRRHODOPSN"/>
</dbReference>
<dbReference type="KEGG" id="spu:115925073"/>
<dbReference type="GO" id="GO:0007268">
    <property type="term" value="P:chemical synaptic transmission"/>
    <property type="evidence" value="ECO:0000318"/>
    <property type="project" value="GO_Central"/>
</dbReference>
<evidence type="ECO:0000256" key="6">
    <source>
        <dbReference type="ARBA" id="ARBA00023136"/>
    </source>
</evidence>
<reference evidence="12" key="2">
    <citation type="submission" date="2021-01" db="UniProtKB">
        <authorList>
            <consortium name="EnsemblMetazoa"/>
        </authorList>
    </citation>
    <scope>IDENTIFICATION</scope>
</reference>
<dbReference type="SUPFAM" id="SSF81321">
    <property type="entry name" value="Family A G protein-coupled receptor-like"/>
    <property type="match status" value="1"/>
</dbReference>
<dbReference type="OrthoDB" id="10071887at2759"/>
<keyword evidence="13" id="KW-1185">Reference proteome</keyword>
<name>A0A7M7T058_STRPU</name>
<sequence length="208" mass="22884">MTLFVNILGVFIPLTVLVALNVSVYTNIKWRSKGIVGQSPADGLSTRATKRANEGESPRQDKCNSSAGSCLEEQGTLADSSNTSANADKQLTEALPNENVSNNAPQANGSGLKERTFARHRKSAVVLGILVGCFLVCLLPVQVASVIFAICRYECVSFLTWDVTNSLVWGNSMINPFIYAATNKHFRRNFRRYLLLDRWACARKQRGP</sequence>
<comment type="subcellular location">
    <subcellularLocation>
        <location evidence="1">Cell membrane</location>
        <topology evidence="1">Multi-pass membrane protein</topology>
    </subcellularLocation>
</comment>
<dbReference type="PANTHER" id="PTHR24248">
    <property type="entry name" value="ADRENERGIC RECEPTOR-RELATED G-PROTEIN COUPLED RECEPTOR"/>
    <property type="match status" value="1"/>
</dbReference>
<protein>
    <recommendedName>
        <fullName evidence="11">G-protein coupled receptors family 1 profile domain-containing protein</fullName>
    </recommendedName>
</protein>
<evidence type="ECO:0000256" key="1">
    <source>
        <dbReference type="ARBA" id="ARBA00004651"/>
    </source>
</evidence>
<dbReference type="PANTHER" id="PTHR24248:SF120">
    <property type="entry name" value="G-PROTEIN COUPLED RECEPTORS FAMILY 1 PROFILE DOMAIN-CONTAINING PROTEIN"/>
    <property type="match status" value="1"/>
</dbReference>
<dbReference type="Proteomes" id="UP000007110">
    <property type="component" value="Unassembled WGS sequence"/>
</dbReference>
<evidence type="ECO:0000256" key="5">
    <source>
        <dbReference type="ARBA" id="ARBA00023040"/>
    </source>
</evidence>
<evidence type="ECO:0000256" key="8">
    <source>
        <dbReference type="ARBA" id="ARBA00023224"/>
    </source>
</evidence>